<sequence length="245" mass="26449">MPLLRAEAGSRPAGEALFFASPKKSAQKKGDPAVCVPCADATGQPAVLGFGGVSLNSRRCASLRHTRALIRQTLRSSAHPQGHWGQNFHTGHCFARPQLAGASATRCAAWAERSNGPNGCWLFGCSDVPPLLAAPAAGRLRGGMGVGAPMLRALTRRSCLNEARQRAVSSAAHPATDTPQVCPVAKRRGRRLGVAFSLVTFFWRSKRKLLARRATPGLRPYQRHAAQSATTRKRYKINSYHRISH</sequence>
<feature type="region of interest" description="Disordered" evidence="1">
    <location>
        <begin position="223"/>
        <end position="245"/>
    </location>
</feature>
<comment type="caution">
    <text evidence="2">The sequence shown here is derived from an EMBL/GenBank/DDBJ whole genome shotgun (WGS) entry which is preliminary data.</text>
</comment>
<name>A0A561XAW7_ACIDE</name>
<reference evidence="2 3" key="1">
    <citation type="journal article" date="2015" name="Stand. Genomic Sci.">
        <title>Genomic Encyclopedia of Bacterial and Archaeal Type Strains, Phase III: the genomes of soil and plant-associated and newly described type strains.</title>
        <authorList>
            <person name="Whitman W.B."/>
            <person name="Woyke T."/>
            <person name="Klenk H.P."/>
            <person name="Zhou Y."/>
            <person name="Lilburn T.G."/>
            <person name="Beck B.J."/>
            <person name="De Vos P."/>
            <person name="Vandamme P."/>
            <person name="Eisen J.A."/>
            <person name="Garrity G."/>
            <person name="Hugenholtz P."/>
            <person name="Kyrpides N.C."/>
        </authorList>
    </citation>
    <scope>NUCLEOTIDE SEQUENCE [LARGE SCALE GENOMIC DNA]</scope>
    <source>
        <strain evidence="2 3">DSM 64</strain>
    </source>
</reference>
<accession>A0A561XAW7</accession>
<evidence type="ECO:0000256" key="1">
    <source>
        <dbReference type="SAM" id="MobiDB-lite"/>
    </source>
</evidence>
<gene>
    <name evidence="2" type="ORF">ATF69_4326</name>
</gene>
<dbReference type="EMBL" id="VJWE01000018">
    <property type="protein sequence ID" value="TWG33250.1"/>
    <property type="molecule type" value="Genomic_DNA"/>
</dbReference>
<protein>
    <submittedName>
        <fullName evidence="2">Uncharacterized protein</fullName>
    </submittedName>
</protein>
<proteinExistence type="predicted"/>
<organism evidence="2 3">
    <name type="scientific">Acidovorax delafieldii</name>
    <name type="common">Pseudomonas delafieldii</name>
    <dbReference type="NCBI Taxonomy" id="47920"/>
    <lineage>
        <taxon>Bacteria</taxon>
        <taxon>Pseudomonadati</taxon>
        <taxon>Pseudomonadota</taxon>
        <taxon>Betaproteobacteria</taxon>
        <taxon>Burkholderiales</taxon>
        <taxon>Comamonadaceae</taxon>
        <taxon>Acidovorax</taxon>
    </lineage>
</organism>
<dbReference type="AlphaFoldDB" id="A0A561XAW7"/>
<evidence type="ECO:0000313" key="2">
    <source>
        <dbReference type="EMBL" id="TWG33250.1"/>
    </source>
</evidence>
<dbReference type="Proteomes" id="UP000321485">
    <property type="component" value="Unassembled WGS sequence"/>
</dbReference>
<evidence type="ECO:0000313" key="3">
    <source>
        <dbReference type="Proteomes" id="UP000321485"/>
    </source>
</evidence>